<protein>
    <submittedName>
        <fullName evidence="2">Uncharacterized protein</fullName>
    </submittedName>
</protein>
<evidence type="ECO:0000313" key="3">
    <source>
        <dbReference type="Proteomes" id="UP000807306"/>
    </source>
</evidence>
<organism evidence="2 3">
    <name type="scientific">Crepidotus variabilis</name>
    <dbReference type="NCBI Taxonomy" id="179855"/>
    <lineage>
        <taxon>Eukaryota</taxon>
        <taxon>Fungi</taxon>
        <taxon>Dikarya</taxon>
        <taxon>Basidiomycota</taxon>
        <taxon>Agaricomycotina</taxon>
        <taxon>Agaricomycetes</taxon>
        <taxon>Agaricomycetidae</taxon>
        <taxon>Agaricales</taxon>
        <taxon>Agaricineae</taxon>
        <taxon>Crepidotaceae</taxon>
        <taxon>Crepidotus</taxon>
    </lineage>
</organism>
<dbReference type="EMBL" id="MU157908">
    <property type="protein sequence ID" value="KAF9523927.1"/>
    <property type="molecule type" value="Genomic_DNA"/>
</dbReference>
<gene>
    <name evidence="2" type="ORF">CPB83DRAFT_839377</name>
</gene>
<dbReference type="AlphaFoldDB" id="A0A9P6E7G7"/>
<dbReference type="Proteomes" id="UP000807306">
    <property type="component" value="Unassembled WGS sequence"/>
</dbReference>
<evidence type="ECO:0000313" key="2">
    <source>
        <dbReference type="EMBL" id="KAF9523927.1"/>
    </source>
</evidence>
<keyword evidence="1" id="KW-0472">Membrane</keyword>
<reference evidence="2" key="1">
    <citation type="submission" date="2020-11" db="EMBL/GenBank/DDBJ databases">
        <authorList>
            <consortium name="DOE Joint Genome Institute"/>
            <person name="Ahrendt S."/>
            <person name="Riley R."/>
            <person name="Andreopoulos W."/>
            <person name="Labutti K."/>
            <person name="Pangilinan J."/>
            <person name="Ruiz-Duenas F.J."/>
            <person name="Barrasa J.M."/>
            <person name="Sanchez-Garcia M."/>
            <person name="Camarero S."/>
            <person name="Miyauchi S."/>
            <person name="Serrano A."/>
            <person name="Linde D."/>
            <person name="Babiker R."/>
            <person name="Drula E."/>
            <person name="Ayuso-Fernandez I."/>
            <person name="Pacheco R."/>
            <person name="Padilla G."/>
            <person name="Ferreira P."/>
            <person name="Barriuso J."/>
            <person name="Kellner H."/>
            <person name="Castanera R."/>
            <person name="Alfaro M."/>
            <person name="Ramirez L."/>
            <person name="Pisabarro A.G."/>
            <person name="Kuo A."/>
            <person name="Tritt A."/>
            <person name="Lipzen A."/>
            <person name="He G."/>
            <person name="Yan M."/>
            <person name="Ng V."/>
            <person name="Cullen D."/>
            <person name="Martin F."/>
            <person name="Rosso M.-N."/>
            <person name="Henrissat B."/>
            <person name="Hibbett D."/>
            <person name="Martinez A.T."/>
            <person name="Grigoriev I.V."/>
        </authorList>
    </citation>
    <scope>NUCLEOTIDE SEQUENCE</scope>
    <source>
        <strain evidence="2">CBS 506.95</strain>
    </source>
</reference>
<comment type="caution">
    <text evidence="2">The sequence shown here is derived from an EMBL/GenBank/DDBJ whole genome shotgun (WGS) entry which is preliminary data.</text>
</comment>
<keyword evidence="1" id="KW-0812">Transmembrane</keyword>
<proteinExistence type="predicted"/>
<keyword evidence="3" id="KW-1185">Reference proteome</keyword>
<evidence type="ECO:0000256" key="1">
    <source>
        <dbReference type="SAM" id="Phobius"/>
    </source>
</evidence>
<accession>A0A9P6E7G7</accession>
<name>A0A9P6E7G7_9AGAR</name>
<feature type="transmembrane region" description="Helical" evidence="1">
    <location>
        <begin position="70"/>
        <end position="90"/>
    </location>
</feature>
<sequence>MFLTCTGHYSVSLVYQSDAFWYFTQLNIWSIQLDNGHEFIEKRKVLESKIIAAAPPSFVRRQENKIGLRNALNFSVSHVIAVLAMAYIQLPKKAQNFMANKFFYKDVLNGCTYQGSQ</sequence>
<keyword evidence="1" id="KW-1133">Transmembrane helix</keyword>